<evidence type="ECO:0000256" key="1">
    <source>
        <dbReference type="SAM" id="MobiDB-lite"/>
    </source>
</evidence>
<keyword evidence="2" id="KW-1185">Reference proteome</keyword>
<evidence type="ECO:0000313" key="3">
    <source>
        <dbReference type="RefSeq" id="XP_010930579.2"/>
    </source>
</evidence>
<protein>
    <submittedName>
        <fullName evidence="3">Uncharacterized protein LOC105051709</fullName>
    </submittedName>
</protein>
<dbReference type="RefSeq" id="XP_010930579.2">
    <property type="nucleotide sequence ID" value="XM_010932277.3"/>
</dbReference>
<accession>A0A6I9RQ51</accession>
<dbReference type="InParanoid" id="A0A6I9RQ51"/>
<feature type="compositionally biased region" description="Acidic residues" evidence="1">
    <location>
        <begin position="32"/>
        <end position="48"/>
    </location>
</feature>
<dbReference type="Proteomes" id="UP000504607">
    <property type="component" value="Chromosome 9"/>
</dbReference>
<reference evidence="3" key="1">
    <citation type="submission" date="2025-08" db="UniProtKB">
        <authorList>
            <consortium name="RefSeq"/>
        </authorList>
    </citation>
    <scope>IDENTIFICATION</scope>
</reference>
<gene>
    <name evidence="3" type="primary">LOC105051709</name>
</gene>
<feature type="region of interest" description="Disordered" evidence="1">
    <location>
        <begin position="78"/>
        <end position="103"/>
    </location>
</feature>
<feature type="compositionally biased region" description="Basic and acidic residues" evidence="1">
    <location>
        <begin position="198"/>
        <end position="209"/>
    </location>
</feature>
<proteinExistence type="predicted"/>
<name>A0A6I9RQ51_ELAGV</name>
<dbReference type="AlphaFoldDB" id="A0A6I9RQ51"/>
<evidence type="ECO:0000313" key="2">
    <source>
        <dbReference type="Proteomes" id="UP000504607"/>
    </source>
</evidence>
<organism evidence="2 3">
    <name type="scientific">Elaeis guineensis var. tenera</name>
    <name type="common">Oil palm</name>
    <dbReference type="NCBI Taxonomy" id="51953"/>
    <lineage>
        <taxon>Eukaryota</taxon>
        <taxon>Viridiplantae</taxon>
        <taxon>Streptophyta</taxon>
        <taxon>Embryophyta</taxon>
        <taxon>Tracheophyta</taxon>
        <taxon>Spermatophyta</taxon>
        <taxon>Magnoliopsida</taxon>
        <taxon>Liliopsida</taxon>
        <taxon>Arecaceae</taxon>
        <taxon>Arecoideae</taxon>
        <taxon>Cocoseae</taxon>
        <taxon>Elaeidinae</taxon>
        <taxon>Elaeis</taxon>
    </lineage>
</organism>
<feature type="region of interest" description="Disordered" evidence="1">
    <location>
        <begin position="30"/>
        <end position="55"/>
    </location>
</feature>
<feature type="region of interest" description="Disordered" evidence="1">
    <location>
        <begin position="188"/>
        <end position="216"/>
    </location>
</feature>
<sequence>MIYNDTTVNELSIILERSGSVDIYVEHSVEDHTEDENEEEDSVNDLEPVEGHTDDDNKELIFIRKKLKAHMERLRKLKEGASKDNSSIDSDYHVEDDQSDDGNYDVVTKTDVGCEGVQEESGQACQEENIDEARDECVTGERSYIYSYSRRGSNAQTLEQLMQEMDNFSDPGIRDIRDKLVEEHQDVHSDYIASLDPRGYDDTDSDGNHVQRRRST</sequence>